<dbReference type="Pfam" id="PF01782">
    <property type="entry name" value="RimM"/>
    <property type="match status" value="1"/>
</dbReference>
<feature type="non-terminal residue" evidence="2">
    <location>
        <position position="80"/>
    </location>
</feature>
<feature type="domain" description="RimM N-terminal" evidence="1">
    <location>
        <begin position="8"/>
        <end position="79"/>
    </location>
</feature>
<dbReference type="InterPro" id="IPR036976">
    <property type="entry name" value="RimM_N_sf"/>
</dbReference>
<reference evidence="2" key="1">
    <citation type="submission" date="2018-05" db="EMBL/GenBank/DDBJ databases">
        <authorList>
            <person name="Lanie J.A."/>
            <person name="Ng W.-L."/>
            <person name="Kazmierczak K.M."/>
            <person name="Andrzejewski T.M."/>
            <person name="Davidsen T.M."/>
            <person name="Wayne K.J."/>
            <person name="Tettelin H."/>
            <person name="Glass J.I."/>
            <person name="Rusch D."/>
            <person name="Podicherti R."/>
            <person name="Tsui H.-C.T."/>
            <person name="Winkler M.E."/>
        </authorList>
    </citation>
    <scope>NUCLEOTIDE SEQUENCE</scope>
</reference>
<dbReference type="EMBL" id="UINC01024946">
    <property type="protein sequence ID" value="SVA99621.1"/>
    <property type="molecule type" value="Genomic_DNA"/>
</dbReference>
<dbReference type="InterPro" id="IPR002676">
    <property type="entry name" value="RimM_N"/>
</dbReference>
<organism evidence="2">
    <name type="scientific">marine metagenome</name>
    <dbReference type="NCBI Taxonomy" id="408172"/>
    <lineage>
        <taxon>unclassified sequences</taxon>
        <taxon>metagenomes</taxon>
        <taxon>ecological metagenomes</taxon>
    </lineage>
</organism>
<dbReference type="InterPro" id="IPR009000">
    <property type="entry name" value="Transl_B-barrel_sf"/>
</dbReference>
<dbReference type="SUPFAM" id="SSF50447">
    <property type="entry name" value="Translation proteins"/>
    <property type="match status" value="1"/>
</dbReference>
<dbReference type="Gene3D" id="2.40.30.60">
    <property type="entry name" value="RimM"/>
    <property type="match status" value="1"/>
</dbReference>
<evidence type="ECO:0000259" key="1">
    <source>
        <dbReference type="Pfam" id="PF01782"/>
    </source>
</evidence>
<evidence type="ECO:0000313" key="2">
    <source>
        <dbReference type="EMBL" id="SVA99621.1"/>
    </source>
</evidence>
<protein>
    <recommendedName>
        <fullName evidence="1">RimM N-terminal domain-containing protein</fullName>
    </recommendedName>
</protein>
<sequence length="80" mass="8824">MTNRIHPIATVVGTTGVKGDVRLRPLSRYCDDYIGIKPLLMGISSYASNDVILENTVGIGKKKRFKFEGIDSIEEAKKVV</sequence>
<proteinExistence type="predicted"/>
<accession>A0A382AEA8</accession>
<dbReference type="AlphaFoldDB" id="A0A382AEA8"/>
<gene>
    <name evidence="2" type="ORF">METZ01_LOCUS152475</name>
</gene>
<name>A0A382AEA8_9ZZZZ</name>
<dbReference type="GO" id="GO:0006364">
    <property type="term" value="P:rRNA processing"/>
    <property type="evidence" value="ECO:0007669"/>
    <property type="project" value="InterPro"/>
</dbReference>